<dbReference type="STRING" id="861298.SAMN04488136_102169"/>
<evidence type="ECO:0000256" key="5">
    <source>
        <dbReference type="ARBA" id="ARBA00022958"/>
    </source>
</evidence>
<sequence>MNNLKPVTQLRPRLMSMFAIENLPDFTPGMDLSAEIIAALDAQGESLQAFDILVIAHKAVSKCEGAVYQLEEIEPSSEAIKLAQAVNKDPRKVEVILRQSRRIVRHIKRPNQDEGIIIAEHKLGFICANAAVDESNADKPGQLITLPDDPDQSAQRLCSALETHYQVELGMVISDTFGRPWRMGQTNVAIGVANVPAIKSLFGEQDAWGRPLKVTAPAFADELAAASGLLMDKEAKCPVMVFRGLSWTRQHSHISQLIRPKQEDLFR</sequence>
<keyword evidence="3" id="KW-0547">Nucleotide-binding</keyword>
<dbReference type="PANTHER" id="PTHR47917">
    <property type="match status" value="1"/>
</dbReference>
<dbReference type="RefSeq" id="WP_218121978.1">
    <property type="nucleotide sequence ID" value="NZ_FNDD01000002.1"/>
</dbReference>
<protein>
    <submittedName>
        <fullName evidence="9">Coenzyme F420-0:L-glutamate ligase / coenzyme F420-1:gamma-L-glutamate ligase</fullName>
    </submittedName>
</protein>
<feature type="domain" description="Coenzyme F420:L-glutamate ligase-like" evidence="8">
    <location>
        <begin position="23"/>
        <end position="244"/>
    </location>
</feature>
<evidence type="ECO:0000256" key="4">
    <source>
        <dbReference type="ARBA" id="ARBA00022842"/>
    </source>
</evidence>
<dbReference type="PANTHER" id="PTHR47917:SF1">
    <property type="entry name" value="COENZYME F420:L-GLUTAMATE LIGASE"/>
    <property type="match status" value="1"/>
</dbReference>
<dbReference type="GO" id="GO:0046872">
    <property type="term" value="F:metal ion binding"/>
    <property type="evidence" value="ECO:0007669"/>
    <property type="project" value="UniProtKB-KW"/>
</dbReference>
<evidence type="ECO:0000256" key="7">
    <source>
        <dbReference type="ARBA" id="ARBA00023211"/>
    </source>
</evidence>
<organism evidence="9 10">
    <name type="scientific">Vibrio xiamenensis</name>
    <dbReference type="NCBI Taxonomy" id="861298"/>
    <lineage>
        <taxon>Bacteria</taxon>
        <taxon>Pseudomonadati</taxon>
        <taxon>Pseudomonadota</taxon>
        <taxon>Gammaproteobacteria</taxon>
        <taxon>Vibrionales</taxon>
        <taxon>Vibrionaceae</taxon>
        <taxon>Vibrio</taxon>
    </lineage>
</organism>
<reference evidence="9 10" key="1">
    <citation type="submission" date="2016-10" db="EMBL/GenBank/DDBJ databases">
        <authorList>
            <person name="de Groot N.N."/>
        </authorList>
    </citation>
    <scope>NUCLEOTIDE SEQUENCE [LARGE SCALE GENOMIC DNA]</scope>
    <source>
        <strain evidence="9 10">CGMCC 1.10228</strain>
    </source>
</reference>
<dbReference type="AlphaFoldDB" id="A0A1G7WU80"/>
<keyword evidence="2" id="KW-0479">Metal-binding</keyword>
<evidence type="ECO:0000256" key="1">
    <source>
        <dbReference type="ARBA" id="ARBA00022598"/>
    </source>
</evidence>
<dbReference type="EMBL" id="FNDD01000002">
    <property type="protein sequence ID" value="SDG75424.1"/>
    <property type="molecule type" value="Genomic_DNA"/>
</dbReference>
<evidence type="ECO:0000259" key="8">
    <source>
        <dbReference type="Pfam" id="PF01996"/>
    </source>
</evidence>
<evidence type="ECO:0000313" key="10">
    <source>
        <dbReference type="Proteomes" id="UP000198854"/>
    </source>
</evidence>
<keyword evidence="10" id="KW-1185">Reference proteome</keyword>
<keyword evidence="1 9" id="KW-0436">Ligase</keyword>
<dbReference type="GO" id="GO:0005525">
    <property type="term" value="F:GTP binding"/>
    <property type="evidence" value="ECO:0007669"/>
    <property type="project" value="UniProtKB-KW"/>
</dbReference>
<keyword evidence="6" id="KW-0342">GTP-binding</keyword>
<evidence type="ECO:0000313" key="9">
    <source>
        <dbReference type="EMBL" id="SDG75424.1"/>
    </source>
</evidence>
<dbReference type="Pfam" id="PF01996">
    <property type="entry name" value="F420_ligase"/>
    <property type="match status" value="1"/>
</dbReference>
<dbReference type="Gene3D" id="3.30.1330.100">
    <property type="entry name" value="CofE-like"/>
    <property type="match status" value="1"/>
</dbReference>
<dbReference type="GO" id="GO:0052618">
    <property type="term" value="F:coenzyme F420-0:L-glutamate ligase activity"/>
    <property type="evidence" value="ECO:0007669"/>
    <property type="project" value="TreeGrafter"/>
</dbReference>
<dbReference type="InterPro" id="IPR008225">
    <property type="entry name" value="F420-0_g-glutamyl_ligase"/>
</dbReference>
<dbReference type="Gene3D" id="3.90.1660.10">
    <property type="entry name" value="CofE-like domain"/>
    <property type="match status" value="1"/>
</dbReference>
<accession>A0A1G7WU80</accession>
<evidence type="ECO:0000256" key="2">
    <source>
        <dbReference type="ARBA" id="ARBA00022723"/>
    </source>
</evidence>
<keyword evidence="7" id="KW-0464">Manganese</keyword>
<proteinExistence type="predicted"/>
<keyword evidence="4" id="KW-0460">Magnesium</keyword>
<dbReference type="SUPFAM" id="SSF144010">
    <property type="entry name" value="CofE-like"/>
    <property type="match status" value="1"/>
</dbReference>
<gene>
    <name evidence="9" type="ORF">SAMN04488136_102169</name>
</gene>
<dbReference type="InterPro" id="IPR002847">
    <property type="entry name" value="F420-0_gamma-glut_ligase-dom"/>
</dbReference>
<evidence type="ECO:0000256" key="6">
    <source>
        <dbReference type="ARBA" id="ARBA00023134"/>
    </source>
</evidence>
<dbReference type="NCBIfam" id="TIGR01916">
    <property type="entry name" value="F420_cofE"/>
    <property type="match status" value="1"/>
</dbReference>
<evidence type="ECO:0000256" key="3">
    <source>
        <dbReference type="ARBA" id="ARBA00022741"/>
    </source>
</evidence>
<name>A0A1G7WU80_9VIBR</name>
<keyword evidence="5" id="KW-0630">Potassium</keyword>
<dbReference type="Proteomes" id="UP000198854">
    <property type="component" value="Unassembled WGS sequence"/>
</dbReference>